<organism evidence="2 3">
    <name type="scientific">Paenibacillus albidus</name>
    <dbReference type="NCBI Taxonomy" id="2041023"/>
    <lineage>
        <taxon>Bacteria</taxon>
        <taxon>Bacillati</taxon>
        <taxon>Bacillota</taxon>
        <taxon>Bacilli</taxon>
        <taxon>Bacillales</taxon>
        <taxon>Paenibacillaceae</taxon>
        <taxon>Paenibacillus</taxon>
    </lineage>
</organism>
<evidence type="ECO:0000313" key="2">
    <source>
        <dbReference type="EMBL" id="GGG15452.1"/>
    </source>
</evidence>
<sequence>MNERFQEGLHLKIIEDNGHPKGFIEYIPSEYNWRGICGTNYMVIHCLWIVGKGKGKGYGSSLLNACLNHAKTLNKSGVAMVTSSETWLSDKSFFIKYGFKSVDIAPPCFELIVNSFDNHSIPHFNHGWEQRAEKYSQGITIIRADQCPYFEEAVNLILEVASEREIPSKVIHIENCKDAQNAPSAYGVFNILLNGELLTYHPINKRELNKLLDNYESKRLNG</sequence>
<dbReference type="InterPro" id="IPR025685">
    <property type="entry name" value="YoaP-like_dom"/>
</dbReference>
<evidence type="ECO:0000259" key="1">
    <source>
        <dbReference type="PROSITE" id="PS51186"/>
    </source>
</evidence>
<keyword evidence="3" id="KW-1185">Reference proteome</keyword>
<accession>A0A917FZN2</accession>
<protein>
    <submittedName>
        <fullName evidence="2">N-acetyltransferase</fullName>
    </submittedName>
</protein>
<dbReference type="GO" id="GO:0016747">
    <property type="term" value="F:acyltransferase activity, transferring groups other than amino-acyl groups"/>
    <property type="evidence" value="ECO:0007669"/>
    <property type="project" value="InterPro"/>
</dbReference>
<feature type="domain" description="N-acetyltransferase" evidence="1">
    <location>
        <begin position="1"/>
        <end position="119"/>
    </location>
</feature>
<proteinExistence type="predicted"/>
<reference evidence="2" key="2">
    <citation type="submission" date="2020-09" db="EMBL/GenBank/DDBJ databases">
        <authorList>
            <person name="Sun Q."/>
            <person name="Zhou Y."/>
        </authorList>
    </citation>
    <scope>NUCLEOTIDE SEQUENCE</scope>
    <source>
        <strain evidence="2">CGMCC 1.16134</strain>
    </source>
</reference>
<dbReference type="InterPro" id="IPR016181">
    <property type="entry name" value="Acyl_CoA_acyltransferase"/>
</dbReference>
<dbReference type="Pfam" id="PF00583">
    <property type="entry name" value="Acetyltransf_1"/>
    <property type="match status" value="1"/>
</dbReference>
<comment type="caution">
    <text evidence="2">The sequence shown here is derived from an EMBL/GenBank/DDBJ whole genome shotgun (WGS) entry which is preliminary data.</text>
</comment>
<evidence type="ECO:0000313" key="3">
    <source>
        <dbReference type="Proteomes" id="UP000637643"/>
    </source>
</evidence>
<dbReference type="SUPFAM" id="SSF55729">
    <property type="entry name" value="Acyl-CoA N-acyltransferases (Nat)"/>
    <property type="match status" value="1"/>
</dbReference>
<dbReference type="InterPro" id="IPR000182">
    <property type="entry name" value="GNAT_dom"/>
</dbReference>
<dbReference type="EMBL" id="BMKR01000093">
    <property type="protein sequence ID" value="GGG15452.1"/>
    <property type="molecule type" value="Genomic_DNA"/>
</dbReference>
<dbReference type="Pfam" id="PF14268">
    <property type="entry name" value="YoaP"/>
    <property type="match status" value="1"/>
</dbReference>
<reference evidence="2" key="1">
    <citation type="journal article" date="2014" name="Int. J. Syst. Evol. Microbiol.">
        <title>Complete genome sequence of Corynebacterium casei LMG S-19264T (=DSM 44701T), isolated from a smear-ripened cheese.</title>
        <authorList>
            <consortium name="US DOE Joint Genome Institute (JGI-PGF)"/>
            <person name="Walter F."/>
            <person name="Albersmeier A."/>
            <person name="Kalinowski J."/>
            <person name="Ruckert C."/>
        </authorList>
    </citation>
    <scope>NUCLEOTIDE SEQUENCE</scope>
    <source>
        <strain evidence="2">CGMCC 1.16134</strain>
    </source>
</reference>
<dbReference type="PROSITE" id="PS51186">
    <property type="entry name" value="GNAT"/>
    <property type="match status" value="1"/>
</dbReference>
<dbReference type="AlphaFoldDB" id="A0A917FZN2"/>
<name>A0A917FZN2_9BACL</name>
<dbReference type="Proteomes" id="UP000637643">
    <property type="component" value="Unassembled WGS sequence"/>
</dbReference>
<dbReference type="Gene3D" id="3.40.630.30">
    <property type="match status" value="1"/>
</dbReference>
<gene>
    <name evidence="2" type="ORF">GCM10010912_69890</name>
</gene>